<evidence type="ECO:0000256" key="1">
    <source>
        <dbReference type="SAM" id="Phobius"/>
    </source>
</evidence>
<name>A0A803QFE2_CANSA</name>
<dbReference type="Proteomes" id="UP000596661">
    <property type="component" value="Chromosome 9"/>
</dbReference>
<dbReference type="GO" id="GO:0004523">
    <property type="term" value="F:RNA-DNA hybrid ribonuclease activity"/>
    <property type="evidence" value="ECO:0007669"/>
    <property type="project" value="InterPro"/>
</dbReference>
<dbReference type="InterPro" id="IPR002156">
    <property type="entry name" value="RNaseH_domain"/>
</dbReference>
<evidence type="ECO:0000259" key="2">
    <source>
        <dbReference type="Pfam" id="PF13456"/>
    </source>
</evidence>
<keyword evidence="4" id="KW-1185">Reference proteome</keyword>
<reference evidence="3" key="1">
    <citation type="submission" date="2018-11" db="EMBL/GenBank/DDBJ databases">
        <authorList>
            <person name="Grassa J C."/>
        </authorList>
    </citation>
    <scope>NUCLEOTIDE SEQUENCE [LARGE SCALE GENOMIC DNA]</scope>
</reference>
<evidence type="ECO:0000313" key="3">
    <source>
        <dbReference type="EnsemblPlants" id="cds.evm.model.09.204"/>
    </source>
</evidence>
<evidence type="ECO:0000313" key="4">
    <source>
        <dbReference type="Proteomes" id="UP000596661"/>
    </source>
</evidence>
<accession>A0A803QFE2</accession>
<dbReference type="EMBL" id="UZAU01000718">
    <property type="status" value="NOT_ANNOTATED_CDS"/>
    <property type="molecule type" value="Genomic_DNA"/>
</dbReference>
<dbReference type="AlphaFoldDB" id="A0A803QFE2"/>
<keyword evidence="1" id="KW-0812">Transmembrane</keyword>
<dbReference type="InterPro" id="IPR036397">
    <property type="entry name" value="RNaseH_sf"/>
</dbReference>
<dbReference type="Gene3D" id="3.30.420.10">
    <property type="entry name" value="Ribonuclease H-like superfamily/Ribonuclease H"/>
    <property type="match status" value="1"/>
</dbReference>
<dbReference type="SUPFAM" id="SSF53098">
    <property type="entry name" value="Ribonuclease H-like"/>
    <property type="match status" value="1"/>
</dbReference>
<organism evidence="3 4">
    <name type="scientific">Cannabis sativa</name>
    <name type="common">Hemp</name>
    <name type="synonym">Marijuana</name>
    <dbReference type="NCBI Taxonomy" id="3483"/>
    <lineage>
        <taxon>Eukaryota</taxon>
        <taxon>Viridiplantae</taxon>
        <taxon>Streptophyta</taxon>
        <taxon>Embryophyta</taxon>
        <taxon>Tracheophyta</taxon>
        <taxon>Spermatophyta</taxon>
        <taxon>Magnoliopsida</taxon>
        <taxon>eudicotyledons</taxon>
        <taxon>Gunneridae</taxon>
        <taxon>Pentapetalae</taxon>
        <taxon>rosids</taxon>
        <taxon>fabids</taxon>
        <taxon>Rosales</taxon>
        <taxon>Cannabaceae</taxon>
        <taxon>Cannabis</taxon>
    </lineage>
</organism>
<protein>
    <recommendedName>
        <fullName evidence="2">RNase H type-1 domain-containing protein</fullName>
    </recommendedName>
</protein>
<reference evidence="3" key="2">
    <citation type="submission" date="2021-03" db="UniProtKB">
        <authorList>
            <consortium name="EnsemblPlants"/>
        </authorList>
    </citation>
    <scope>IDENTIFICATION</scope>
</reference>
<keyword evidence="1" id="KW-1133">Transmembrane helix</keyword>
<dbReference type="GO" id="GO:0003676">
    <property type="term" value="F:nucleic acid binding"/>
    <property type="evidence" value="ECO:0007669"/>
    <property type="project" value="InterPro"/>
</dbReference>
<feature type="transmembrane region" description="Helical" evidence="1">
    <location>
        <begin position="213"/>
        <end position="233"/>
    </location>
</feature>
<sequence length="335" mass="38372">MDALLSPKLSLIVIANNSERRENSVQIAEEILRIKPINEGRDILFWKAAKSGKFTVKSAYWRNDKVFRDVKVELTTVFQDCKRRTEDFLSNRVWCEEEVELQTPVKSDNTKNLEGSWECYVDASVVESYAGYAIVYKQEEPPCDYWIATEVSKVESVFEGELCGIKLALQSALDQKANSIHIKTDSKNAATAFEIGSIPLDGIVTLCLNNVELYVNFLLMLLSLLFLVLRMAWLMNSPVGLEFQIVTVRAFYVKPITPCKELGNDWRVADFIVDGRWNDSFVIQIFWEVDCGHILNILLSFRSIEDQVLWHFTPSGLYSVSSRKSLDQLEWEISL</sequence>
<feature type="domain" description="RNase H type-1" evidence="2">
    <location>
        <begin position="123"/>
        <end position="190"/>
    </location>
</feature>
<dbReference type="Gramene" id="evm.model.09.204">
    <property type="protein sequence ID" value="cds.evm.model.09.204"/>
    <property type="gene ID" value="evm.TU.09.204"/>
</dbReference>
<dbReference type="Pfam" id="PF13456">
    <property type="entry name" value="RVT_3"/>
    <property type="match status" value="1"/>
</dbReference>
<dbReference type="InterPro" id="IPR012337">
    <property type="entry name" value="RNaseH-like_sf"/>
</dbReference>
<dbReference type="EnsemblPlants" id="evm.model.09.204">
    <property type="protein sequence ID" value="cds.evm.model.09.204"/>
    <property type="gene ID" value="evm.TU.09.204"/>
</dbReference>
<proteinExistence type="predicted"/>
<keyword evidence="1" id="KW-0472">Membrane</keyword>